<feature type="chain" id="PRO_5014973283" evidence="2">
    <location>
        <begin position="23"/>
        <end position="68"/>
    </location>
</feature>
<keyword evidence="1" id="KW-1133">Transmembrane helix</keyword>
<feature type="signal peptide" evidence="2">
    <location>
        <begin position="1"/>
        <end position="22"/>
    </location>
</feature>
<protein>
    <submittedName>
        <fullName evidence="3">Putative secreted peptide</fullName>
    </submittedName>
</protein>
<dbReference type="EMBL" id="GGFM01009156">
    <property type="protein sequence ID" value="MBW29907.1"/>
    <property type="molecule type" value="Transcribed_RNA"/>
</dbReference>
<evidence type="ECO:0000256" key="2">
    <source>
        <dbReference type="SAM" id="SignalP"/>
    </source>
</evidence>
<evidence type="ECO:0000313" key="3">
    <source>
        <dbReference type="EMBL" id="MBW29907.1"/>
    </source>
</evidence>
<evidence type="ECO:0000256" key="1">
    <source>
        <dbReference type="SAM" id="Phobius"/>
    </source>
</evidence>
<dbReference type="AlphaFoldDB" id="A0A2M3ZMV5"/>
<sequence length="68" mass="7258">MFGNKRLYVVPLHLIALPVVCGEGDCQQGNGDDGGDRRQRQRYGTAGHLGLFLTFLAAIMGDAGDGTH</sequence>
<reference evidence="3" key="1">
    <citation type="submission" date="2018-01" db="EMBL/GenBank/DDBJ databases">
        <title>An insight into the sialome of Amazonian anophelines.</title>
        <authorList>
            <person name="Ribeiro J.M."/>
            <person name="Scarpassa V."/>
            <person name="Calvo E."/>
        </authorList>
    </citation>
    <scope>NUCLEOTIDE SEQUENCE</scope>
    <source>
        <tissue evidence="3">Salivary glands</tissue>
    </source>
</reference>
<feature type="transmembrane region" description="Helical" evidence="1">
    <location>
        <begin position="46"/>
        <end position="64"/>
    </location>
</feature>
<keyword evidence="2" id="KW-0732">Signal</keyword>
<accession>A0A2M3ZMV5</accession>
<keyword evidence="1" id="KW-0812">Transmembrane</keyword>
<keyword evidence="1" id="KW-0472">Membrane</keyword>
<proteinExistence type="predicted"/>
<name>A0A2M3ZMV5_9DIPT</name>
<organism evidence="3">
    <name type="scientific">Anopheles braziliensis</name>
    <dbReference type="NCBI Taxonomy" id="58242"/>
    <lineage>
        <taxon>Eukaryota</taxon>
        <taxon>Metazoa</taxon>
        <taxon>Ecdysozoa</taxon>
        <taxon>Arthropoda</taxon>
        <taxon>Hexapoda</taxon>
        <taxon>Insecta</taxon>
        <taxon>Pterygota</taxon>
        <taxon>Neoptera</taxon>
        <taxon>Endopterygota</taxon>
        <taxon>Diptera</taxon>
        <taxon>Nematocera</taxon>
        <taxon>Culicoidea</taxon>
        <taxon>Culicidae</taxon>
        <taxon>Anophelinae</taxon>
        <taxon>Anopheles</taxon>
    </lineage>
</organism>